<dbReference type="STRING" id="647171.MetfoDRAFT_0557"/>
<dbReference type="InterPro" id="IPR036390">
    <property type="entry name" value="WH_DNA-bd_sf"/>
</dbReference>
<dbReference type="Pfam" id="PF04079">
    <property type="entry name" value="SMC_ScpB"/>
    <property type="match status" value="1"/>
</dbReference>
<comment type="caution">
    <text evidence="5">The sequence shown here is derived from an EMBL/GenBank/DDBJ whole genome shotgun (WGS) entry which is preliminary data.</text>
</comment>
<dbReference type="Proteomes" id="UP000003706">
    <property type="component" value="Unassembled WGS sequence"/>
</dbReference>
<keyword evidence="2" id="KW-0132">Cell division</keyword>
<evidence type="ECO:0000256" key="2">
    <source>
        <dbReference type="ARBA" id="ARBA00022618"/>
    </source>
</evidence>
<dbReference type="Gene3D" id="1.10.10.10">
    <property type="entry name" value="Winged helix-like DNA-binding domain superfamily/Winged helix DNA-binding domain"/>
    <property type="match status" value="2"/>
</dbReference>
<gene>
    <name evidence="5" type="ORF">MetfoDRAFT_0557</name>
</gene>
<evidence type="ECO:0000256" key="4">
    <source>
        <dbReference type="ARBA" id="ARBA00023306"/>
    </source>
</evidence>
<dbReference type="RefSeq" id="WP_007044001.1">
    <property type="nucleotide sequence ID" value="NZ_AGJL01000010.1"/>
</dbReference>
<proteinExistence type="predicted"/>
<organism evidence="5 6">
    <name type="scientific">Methanotorris formicicus Mc-S-70</name>
    <dbReference type="NCBI Taxonomy" id="647171"/>
    <lineage>
        <taxon>Archaea</taxon>
        <taxon>Methanobacteriati</taxon>
        <taxon>Methanobacteriota</taxon>
        <taxon>Methanomada group</taxon>
        <taxon>Methanococci</taxon>
        <taxon>Methanococcales</taxon>
        <taxon>Methanocaldococcaceae</taxon>
        <taxon>Methanotorris</taxon>
    </lineage>
</organism>
<accession>H1KXN4</accession>
<dbReference type="PANTHER" id="PTHR34298:SF2">
    <property type="entry name" value="SEGREGATION AND CONDENSATION PROTEIN B"/>
    <property type="match status" value="1"/>
</dbReference>
<evidence type="ECO:0000313" key="5">
    <source>
        <dbReference type="EMBL" id="EHP88107.1"/>
    </source>
</evidence>
<keyword evidence="4" id="KW-0131">Cell cycle</keyword>
<dbReference type="InterPro" id="IPR036388">
    <property type="entry name" value="WH-like_DNA-bd_sf"/>
</dbReference>
<evidence type="ECO:0000256" key="3">
    <source>
        <dbReference type="ARBA" id="ARBA00022829"/>
    </source>
</evidence>
<dbReference type="GO" id="GO:0051304">
    <property type="term" value="P:chromosome separation"/>
    <property type="evidence" value="ECO:0007669"/>
    <property type="project" value="InterPro"/>
</dbReference>
<reference evidence="5 6" key="1">
    <citation type="submission" date="2011-09" db="EMBL/GenBank/DDBJ databases">
        <title>The draft genome of Methanotorris formicicus Mc-S-70.</title>
        <authorList>
            <consortium name="US DOE Joint Genome Institute (JGI-PGF)"/>
            <person name="Lucas S."/>
            <person name="Han J."/>
            <person name="Lapidus A."/>
            <person name="Cheng J.-F."/>
            <person name="Goodwin L."/>
            <person name="Pitluck S."/>
            <person name="Peters L."/>
            <person name="Land M.L."/>
            <person name="Hauser L."/>
            <person name="Sieprawska-Lupa M."/>
            <person name="Takai K."/>
            <person name="Miyazaki J."/>
            <person name="Whitman W."/>
            <person name="Woyke T.J."/>
        </authorList>
    </citation>
    <scope>NUCLEOTIDE SEQUENCE [LARGE SCALE GENOMIC DNA]</scope>
    <source>
        <strain evidence="5 6">Mc-S-70</strain>
    </source>
</reference>
<sequence length="165" mass="19175">MEGKISNIINDDIINTVEAFLFANGNPVDIEDIAKKFNLHQYEVHEALKALKERYKNTSINIRIFNNKCVMELKEEYAENIIPYLDTGIDEEILKTLAWIAYLEPVKQSEIVKIRGSKAYKHIKDLEKIGYIKSKKEGNSKILHLTKKFDELGISKEEIKKMFNK</sequence>
<dbReference type="OrthoDB" id="8628at2157"/>
<keyword evidence="1" id="KW-0963">Cytoplasm</keyword>
<evidence type="ECO:0000313" key="6">
    <source>
        <dbReference type="Proteomes" id="UP000003706"/>
    </source>
</evidence>
<protein>
    <submittedName>
        <fullName evidence="5">Chromosome segregation and condensation protein, ScpB</fullName>
    </submittedName>
</protein>
<dbReference type="SUPFAM" id="SSF46785">
    <property type="entry name" value="Winged helix' DNA-binding domain"/>
    <property type="match status" value="2"/>
</dbReference>
<dbReference type="AlphaFoldDB" id="H1KXN4"/>
<dbReference type="PANTHER" id="PTHR34298">
    <property type="entry name" value="SEGREGATION AND CONDENSATION PROTEIN B"/>
    <property type="match status" value="1"/>
</dbReference>
<dbReference type="EMBL" id="AGJL01000010">
    <property type="protein sequence ID" value="EHP88107.1"/>
    <property type="molecule type" value="Genomic_DNA"/>
</dbReference>
<dbReference type="GO" id="GO:0051301">
    <property type="term" value="P:cell division"/>
    <property type="evidence" value="ECO:0007669"/>
    <property type="project" value="UniProtKB-KW"/>
</dbReference>
<dbReference type="InterPro" id="IPR005234">
    <property type="entry name" value="ScpB_csome_segregation"/>
</dbReference>
<name>H1KXN4_9EURY</name>
<keyword evidence="6" id="KW-1185">Reference proteome</keyword>
<keyword evidence="3" id="KW-0159">Chromosome partition</keyword>
<evidence type="ECO:0000256" key="1">
    <source>
        <dbReference type="ARBA" id="ARBA00022490"/>
    </source>
</evidence>